<feature type="compositionally biased region" description="Low complexity" evidence="1">
    <location>
        <begin position="476"/>
        <end position="488"/>
    </location>
</feature>
<feature type="transmembrane region" description="Helical" evidence="2">
    <location>
        <begin position="161"/>
        <end position="183"/>
    </location>
</feature>
<evidence type="ECO:0008006" key="5">
    <source>
        <dbReference type="Google" id="ProtNLM"/>
    </source>
</evidence>
<feature type="region of interest" description="Disordered" evidence="1">
    <location>
        <begin position="449"/>
        <end position="528"/>
    </location>
</feature>
<feature type="transmembrane region" description="Helical" evidence="2">
    <location>
        <begin position="189"/>
        <end position="214"/>
    </location>
</feature>
<evidence type="ECO:0000313" key="3">
    <source>
        <dbReference type="EMBL" id="SNS10447.1"/>
    </source>
</evidence>
<keyword evidence="2" id="KW-1133">Transmembrane helix</keyword>
<name>A0A239BQZ4_9ACTN</name>
<feature type="transmembrane region" description="Helical" evidence="2">
    <location>
        <begin position="103"/>
        <end position="123"/>
    </location>
</feature>
<evidence type="ECO:0000313" key="4">
    <source>
        <dbReference type="Proteomes" id="UP000198373"/>
    </source>
</evidence>
<dbReference type="AlphaFoldDB" id="A0A239BQZ4"/>
<reference evidence="4" key="1">
    <citation type="submission" date="2017-06" db="EMBL/GenBank/DDBJ databases">
        <authorList>
            <person name="Varghese N."/>
            <person name="Submissions S."/>
        </authorList>
    </citation>
    <scope>NUCLEOTIDE SEQUENCE [LARGE SCALE GENOMIC DNA]</scope>
    <source>
        <strain evidence="4">DSM 46839</strain>
    </source>
</reference>
<proteinExistence type="predicted"/>
<gene>
    <name evidence="3" type="ORF">SAMN06893096_10227</name>
</gene>
<dbReference type="GO" id="GO:0005886">
    <property type="term" value="C:plasma membrane"/>
    <property type="evidence" value="ECO:0007669"/>
    <property type="project" value="TreeGrafter"/>
</dbReference>
<dbReference type="InterPro" id="IPR050445">
    <property type="entry name" value="Bact_polysacc_biosynth/exp"/>
</dbReference>
<accession>A0A239BQZ4</accession>
<dbReference type="SUPFAM" id="SSF52540">
    <property type="entry name" value="P-loop containing nucleoside triphosphate hydrolases"/>
    <property type="match status" value="1"/>
</dbReference>
<feature type="compositionally biased region" description="Acidic residues" evidence="1">
    <location>
        <begin position="460"/>
        <end position="470"/>
    </location>
</feature>
<evidence type="ECO:0000256" key="1">
    <source>
        <dbReference type="SAM" id="MobiDB-lite"/>
    </source>
</evidence>
<dbReference type="Gene3D" id="3.40.50.300">
    <property type="entry name" value="P-loop containing nucleotide triphosphate hydrolases"/>
    <property type="match status" value="1"/>
</dbReference>
<dbReference type="PANTHER" id="PTHR32309">
    <property type="entry name" value="TYROSINE-PROTEIN KINASE"/>
    <property type="match status" value="1"/>
</dbReference>
<sequence>MYARTFAELLDGPELAERVAARLPSPLPPSEAAQRTTVVAVEGTAVVEVVAVGPTAERAADLATTWGEVSAEEGADLVSVRNASLGLAAPAAVPVAPERPRPVLYSSTAAVGGGLLAALVLVASGRRRASDEDTLTARAAPAADLPPRDGRLATLLSSHRSWLAAGAALAGTAAAVVLTGLVVSSAPPAARAAVGLLLGALAGAVLAVAALVVYDRSRGLVLLSADAVQATGADIVVQTTEPRRLHAATGLDMRFRDLEPYRGLHRALAGQPQVRVVLVVGDSPGAQPALRSIDVAVAGANAGERTVLVGARTQAHRRSVGEVLRKTLEDDAAVSAELVPTDRPHLRVLPLDWPDASDVRGREALESRRLPLLVDRLLDTADLVVLSGPPLTEVSLRLAAVADAAVLVVVAGSSTVADCRRAADRLARAGSRVIGVVLVHRGHGTRTPVIWNRPRQAVPDPEESGDDPSVEDAPTAADELAGALRDAGAGSGRAGARRAEGQATRSATSGCPAPRSGAEARGTTEGER</sequence>
<keyword evidence="2" id="KW-0472">Membrane</keyword>
<keyword evidence="2" id="KW-0812">Transmembrane</keyword>
<evidence type="ECO:0000256" key="2">
    <source>
        <dbReference type="SAM" id="Phobius"/>
    </source>
</evidence>
<dbReference type="PANTHER" id="PTHR32309:SF13">
    <property type="entry name" value="FERRIC ENTEROBACTIN TRANSPORT PROTEIN FEPE"/>
    <property type="match status" value="1"/>
</dbReference>
<dbReference type="EMBL" id="FZOO01000002">
    <property type="protein sequence ID" value="SNS10447.1"/>
    <property type="molecule type" value="Genomic_DNA"/>
</dbReference>
<dbReference type="GO" id="GO:0004713">
    <property type="term" value="F:protein tyrosine kinase activity"/>
    <property type="evidence" value="ECO:0007669"/>
    <property type="project" value="TreeGrafter"/>
</dbReference>
<keyword evidence="4" id="KW-1185">Reference proteome</keyword>
<dbReference type="Proteomes" id="UP000198373">
    <property type="component" value="Unassembled WGS sequence"/>
</dbReference>
<dbReference type="InterPro" id="IPR027417">
    <property type="entry name" value="P-loop_NTPase"/>
</dbReference>
<protein>
    <recommendedName>
        <fullName evidence="5">Capsular polysaccharide biosynthesis protein</fullName>
    </recommendedName>
</protein>
<organism evidence="3 4">
    <name type="scientific">Geodermatophilus pulveris</name>
    <dbReference type="NCBI Taxonomy" id="1564159"/>
    <lineage>
        <taxon>Bacteria</taxon>
        <taxon>Bacillati</taxon>
        <taxon>Actinomycetota</taxon>
        <taxon>Actinomycetes</taxon>
        <taxon>Geodermatophilales</taxon>
        <taxon>Geodermatophilaceae</taxon>
        <taxon>Geodermatophilus</taxon>
    </lineage>
</organism>